<organism evidence="2 3">
    <name type="scientific">Corynebacterium durum F0235</name>
    <dbReference type="NCBI Taxonomy" id="1035195"/>
    <lineage>
        <taxon>Bacteria</taxon>
        <taxon>Bacillati</taxon>
        <taxon>Actinomycetota</taxon>
        <taxon>Actinomycetes</taxon>
        <taxon>Mycobacteriales</taxon>
        <taxon>Corynebacteriaceae</taxon>
        <taxon>Corynebacterium</taxon>
    </lineage>
</organism>
<dbReference type="EMBL" id="AMEM01000018">
    <property type="protein sequence ID" value="EKX90320.1"/>
    <property type="molecule type" value="Genomic_DNA"/>
</dbReference>
<dbReference type="HOGENOM" id="CLU_2600073_0_0_11"/>
<comment type="caution">
    <text evidence="2">The sequence shown here is derived from an EMBL/GenBank/DDBJ whole genome shotgun (WGS) entry which is preliminary data.</text>
</comment>
<keyword evidence="1" id="KW-0472">Membrane</keyword>
<dbReference type="PROSITE" id="PS51257">
    <property type="entry name" value="PROKAR_LIPOPROTEIN"/>
    <property type="match status" value="1"/>
</dbReference>
<accession>L1MH18</accession>
<sequence>MDDGHRSSRVAVMHLAIIAAHGSVANLVGSCSMWLLLPACVGCVMDNTTVFSVAFMMFSYPLINSGKKTNEKSSELHDL</sequence>
<dbReference type="Proteomes" id="UP000010445">
    <property type="component" value="Unassembled WGS sequence"/>
</dbReference>
<keyword evidence="3" id="KW-1185">Reference proteome</keyword>
<protein>
    <submittedName>
        <fullName evidence="2">Uncharacterized protein</fullName>
    </submittedName>
</protein>
<evidence type="ECO:0000313" key="3">
    <source>
        <dbReference type="Proteomes" id="UP000010445"/>
    </source>
</evidence>
<reference evidence="2 3" key="1">
    <citation type="submission" date="2012-05" db="EMBL/GenBank/DDBJ databases">
        <authorList>
            <person name="Weinstock G."/>
            <person name="Sodergren E."/>
            <person name="Lobos E.A."/>
            <person name="Fulton L."/>
            <person name="Fulton R."/>
            <person name="Courtney L."/>
            <person name="Fronick C."/>
            <person name="O'Laughlin M."/>
            <person name="Godfrey J."/>
            <person name="Wilson R.M."/>
            <person name="Miner T."/>
            <person name="Farmer C."/>
            <person name="Delehaunty K."/>
            <person name="Cordes M."/>
            <person name="Minx P."/>
            <person name="Tomlinson C."/>
            <person name="Chen J."/>
            <person name="Wollam A."/>
            <person name="Pepin K.H."/>
            <person name="Bhonagiri V."/>
            <person name="Zhang X."/>
            <person name="Suruliraj S."/>
            <person name="Warren W."/>
            <person name="Mitreva M."/>
            <person name="Mardis E.R."/>
            <person name="Wilson R.K."/>
        </authorList>
    </citation>
    <scope>NUCLEOTIDE SEQUENCE [LARGE SCALE GENOMIC DNA]</scope>
    <source>
        <strain evidence="2 3">F0235</strain>
    </source>
</reference>
<dbReference type="AlphaFoldDB" id="L1MH18"/>
<dbReference type="STRING" id="1035195.HMPREF9997_01535"/>
<name>L1MH18_9CORY</name>
<gene>
    <name evidence="2" type="ORF">HMPREF9997_01535</name>
</gene>
<dbReference type="PATRIC" id="fig|1035195.3.peg.1384"/>
<keyword evidence="1" id="KW-1133">Transmembrane helix</keyword>
<evidence type="ECO:0000256" key="1">
    <source>
        <dbReference type="SAM" id="Phobius"/>
    </source>
</evidence>
<evidence type="ECO:0000313" key="2">
    <source>
        <dbReference type="EMBL" id="EKX90320.1"/>
    </source>
</evidence>
<feature type="transmembrane region" description="Helical" evidence="1">
    <location>
        <begin position="12"/>
        <end position="29"/>
    </location>
</feature>
<keyword evidence="1" id="KW-0812">Transmembrane</keyword>
<proteinExistence type="predicted"/>
<feature type="transmembrane region" description="Helical" evidence="1">
    <location>
        <begin position="35"/>
        <end position="58"/>
    </location>
</feature>